<dbReference type="InterPro" id="IPR036397">
    <property type="entry name" value="RNaseH_sf"/>
</dbReference>
<dbReference type="eggNOG" id="KOG0017">
    <property type="taxonomic scope" value="Eukaryota"/>
</dbReference>
<proteinExistence type="predicted"/>
<organism evidence="2">
    <name type="scientific">Amphimedon queenslandica</name>
    <name type="common">Sponge</name>
    <dbReference type="NCBI Taxonomy" id="400682"/>
    <lineage>
        <taxon>Eukaryota</taxon>
        <taxon>Metazoa</taxon>
        <taxon>Porifera</taxon>
        <taxon>Demospongiae</taxon>
        <taxon>Heteroscleromorpha</taxon>
        <taxon>Haplosclerida</taxon>
        <taxon>Niphatidae</taxon>
        <taxon>Amphimedon</taxon>
    </lineage>
</organism>
<dbReference type="InterPro" id="IPR012337">
    <property type="entry name" value="RNaseH-like_sf"/>
</dbReference>
<accession>A0A1X7VI70</accession>
<feature type="domain" description="Integrase catalytic" evidence="1">
    <location>
        <begin position="1"/>
        <end position="164"/>
    </location>
</feature>
<dbReference type="STRING" id="400682.A0A1X7VI70"/>
<evidence type="ECO:0000259" key="1">
    <source>
        <dbReference type="PROSITE" id="PS50994"/>
    </source>
</evidence>
<dbReference type="AlphaFoldDB" id="A0A1X7VI70"/>
<dbReference type="InterPro" id="IPR057670">
    <property type="entry name" value="SH3_retrovirus"/>
</dbReference>
<dbReference type="InterPro" id="IPR001584">
    <property type="entry name" value="Integrase_cat-core"/>
</dbReference>
<dbReference type="PANTHER" id="PTHR42648:SF18">
    <property type="entry name" value="RETROTRANSPOSON, UNCLASSIFIED-LIKE PROTEIN"/>
    <property type="match status" value="1"/>
</dbReference>
<dbReference type="EnsemblMetazoa" id="Aqu2.1.39514_001">
    <property type="protein sequence ID" value="Aqu2.1.39514_001"/>
    <property type="gene ID" value="Aqu2.1.39514"/>
</dbReference>
<dbReference type="GO" id="GO:0003676">
    <property type="term" value="F:nucleic acid binding"/>
    <property type="evidence" value="ECO:0007669"/>
    <property type="project" value="InterPro"/>
</dbReference>
<dbReference type="InParanoid" id="A0A1X7VI70"/>
<protein>
    <recommendedName>
        <fullName evidence="1">Integrase catalytic domain-containing protein</fullName>
    </recommendedName>
</protein>
<reference evidence="2" key="1">
    <citation type="submission" date="2017-05" db="UniProtKB">
        <authorList>
            <consortium name="EnsemblMetazoa"/>
        </authorList>
    </citation>
    <scope>IDENTIFICATION</scope>
</reference>
<dbReference type="PROSITE" id="PS50994">
    <property type="entry name" value="INTEGRASE"/>
    <property type="match status" value="1"/>
</dbReference>
<dbReference type="SUPFAM" id="SSF53098">
    <property type="entry name" value="Ribonuclease H-like"/>
    <property type="match status" value="1"/>
</dbReference>
<dbReference type="GO" id="GO:0015074">
    <property type="term" value="P:DNA integration"/>
    <property type="evidence" value="ECO:0007669"/>
    <property type="project" value="InterPro"/>
</dbReference>
<evidence type="ECO:0000313" key="2">
    <source>
        <dbReference type="EnsemblMetazoa" id="Aqu2.1.39514_001"/>
    </source>
</evidence>
<dbReference type="PANTHER" id="PTHR42648">
    <property type="entry name" value="TRANSPOSASE, PUTATIVE-RELATED"/>
    <property type="match status" value="1"/>
</dbReference>
<dbReference type="InterPro" id="IPR039537">
    <property type="entry name" value="Retrotran_Ty1/copia-like"/>
</dbReference>
<name>A0A1X7VI70_AMPQE</name>
<dbReference type="Pfam" id="PF25597">
    <property type="entry name" value="SH3_retrovirus"/>
    <property type="match status" value="1"/>
</dbReference>
<sequence length="211" mass="24690">MASGIWSLNDICSRIKTPSLSRAKYFLTFVDDKTHYIWIHVLKQKSEAFDKFLESEAQVELESLLKLKVLRTDNRGEYTSTKFNEYLREGIKHVLSVLKNPEQNGVAERFSRTLIEAVRAMLSSSTLCHRFWVEALSTAVYLKNHCYTKAVINMTPHEAWNDEQSKLDPKARQCLLLGYSNTTKRYQLYDTNRDRVFYSRDAVFDEMKLEI</sequence>
<dbReference type="Gene3D" id="3.30.420.10">
    <property type="entry name" value="Ribonuclease H-like superfamily/Ribonuclease H"/>
    <property type="match status" value="1"/>
</dbReference>